<evidence type="ECO:0000313" key="2">
    <source>
        <dbReference type="EMBL" id="KAI5327745.1"/>
    </source>
</evidence>
<dbReference type="EMBL" id="JAJFAZ020000005">
    <property type="protein sequence ID" value="KAI5327745.1"/>
    <property type="molecule type" value="Genomic_DNA"/>
</dbReference>
<evidence type="ECO:0000313" key="3">
    <source>
        <dbReference type="Proteomes" id="UP001054821"/>
    </source>
</evidence>
<feature type="region of interest" description="Disordered" evidence="1">
    <location>
        <begin position="82"/>
        <end position="113"/>
    </location>
</feature>
<dbReference type="AlphaFoldDB" id="A0AAD4Z026"/>
<comment type="caution">
    <text evidence="2">The sequence shown here is derived from an EMBL/GenBank/DDBJ whole genome shotgun (WGS) entry which is preliminary data.</text>
</comment>
<organism evidence="2 3">
    <name type="scientific">Prunus dulcis</name>
    <name type="common">Almond</name>
    <name type="synonym">Amygdalus dulcis</name>
    <dbReference type="NCBI Taxonomy" id="3755"/>
    <lineage>
        <taxon>Eukaryota</taxon>
        <taxon>Viridiplantae</taxon>
        <taxon>Streptophyta</taxon>
        <taxon>Embryophyta</taxon>
        <taxon>Tracheophyta</taxon>
        <taxon>Spermatophyta</taxon>
        <taxon>Magnoliopsida</taxon>
        <taxon>eudicotyledons</taxon>
        <taxon>Gunneridae</taxon>
        <taxon>Pentapetalae</taxon>
        <taxon>rosids</taxon>
        <taxon>fabids</taxon>
        <taxon>Rosales</taxon>
        <taxon>Rosaceae</taxon>
        <taxon>Amygdaloideae</taxon>
        <taxon>Amygdaleae</taxon>
        <taxon>Prunus</taxon>
    </lineage>
</organism>
<name>A0AAD4Z026_PRUDU</name>
<accession>A0AAD4Z026</accession>
<sequence>MALLTTTSHCVNINGSVVSGGGYSSSSRCNGPTATATACRIAYSELDFDLEFMLDPEFSIRILKDIGDPKITYAGLKSGPVSCGPPGVDKSDQRHKEENNIVPPDCKPSAPTNRNCYCHDERNASKG</sequence>
<protein>
    <submittedName>
        <fullName evidence="2">Uncharacterized protein</fullName>
    </submittedName>
</protein>
<evidence type="ECO:0000256" key="1">
    <source>
        <dbReference type="SAM" id="MobiDB-lite"/>
    </source>
</evidence>
<reference evidence="2 3" key="1">
    <citation type="journal article" date="2022" name="G3 (Bethesda)">
        <title>Whole-genome sequence and methylome profiling of the almond [Prunus dulcis (Mill.) D.A. Webb] cultivar 'Nonpareil'.</title>
        <authorList>
            <person name="D'Amico-Willman K.M."/>
            <person name="Ouma W.Z."/>
            <person name="Meulia T."/>
            <person name="Sideli G.M."/>
            <person name="Gradziel T.M."/>
            <person name="Fresnedo-Ramirez J."/>
        </authorList>
    </citation>
    <scope>NUCLEOTIDE SEQUENCE [LARGE SCALE GENOMIC DNA]</scope>
    <source>
        <strain evidence="2">Clone GOH B32 T37-40</strain>
    </source>
</reference>
<gene>
    <name evidence="2" type="ORF">L3X38_027141</name>
</gene>
<feature type="compositionally biased region" description="Basic and acidic residues" evidence="1">
    <location>
        <begin position="89"/>
        <end position="99"/>
    </location>
</feature>
<keyword evidence="3" id="KW-1185">Reference proteome</keyword>
<dbReference type="Proteomes" id="UP001054821">
    <property type="component" value="Chromosome 5"/>
</dbReference>
<proteinExistence type="predicted"/>